<dbReference type="Proteomes" id="UP000625527">
    <property type="component" value="Unassembled WGS sequence"/>
</dbReference>
<dbReference type="EMBL" id="JADAQT010000105">
    <property type="protein sequence ID" value="MBE1877657.1"/>
    <property type="molecule type" value="Genomic_DNA"/>
</dbReference>
<protein>
    <submittedName>
        <fullName evidence="1">Antitoxin</fullName>
    </submittedName>
</protein>
<comment type="caution">
    <text evidence="1">The sequence shown here is derived from an EMBL/GenBank/DDBJ whole genome shotgun (WGS) entry which is preliminary data.</text>
</comment>
<dbReference type="Gene3D" id="1.10.1220.10">
    <property type="entry name" value="Met repressor-like"/>
    <property type="match status" value="1"/>
</dbReference>
<name>A0ABR9N3S5_9MICO</name>
<sequence>MKIGVSLPKADIEFLDDYAARSGVRSRSAALHEAVRSLRDSYLEAAYLEADGEWYSSGEAEAWESVTADGLDDGDAAR</sequence>
<dbReference type="CDD" id="cd22231">
    <property type="entry name" value="RHH_NikR_HicB-like"/>
    <property type="match status" value="1"/>
</dbReference>
<dbReference type="SUPFAM" id="SSF47598">
    <property type="entry name" value="Ribbon-helix-helix"/>
    <property type="match status" value="1"/>
</dbReference>
<evidence type="ECO:0000313" key="2">
    <source>
        <dbReference type="Proteomes" id="UP000625527"/>
    </source>
</evidence>
<accession>A0ABR9N3S5</accession>
<keyword evidence="2" id="KW-1185">Reference proteome</keyword>
<dbReference type="InterPro" id="IPR013321">
    <property type="entry name" value="Arc_rbn_hlx_hlx"/>
</dbReference>
<organism evidence="1 2">
    <name type="scientific">Myceligenerans pegani</name>
    <dbReference type="NCBI Taxonomy" id="2776917"/>
    <lineage>
        <taxon>Bacteria</taxon>
        <taxon>Bacillati</taxon>
        <taxon>Actinomycetota</taxon>
        <taxon>Actinomycetes</taxon>
        <taxon>Micrococcales</taxon>
        <taxon>Promicromonosporaceae</taxon>
        <taxon>Myceligenerans</taxon>
    </lineage>
</organism>
<proteinExistence type="predicted"/>
<gene>
    <name evidence="1" type="ORF">IHE71_18375</name>
</gene>
<reference evidence="1 2" key="1">
    <citation type="submission" date="2020-10" db="EMBL/GenBank/DDBJ databases">
        <title>Myceligenerans pegani sp. nov., an endophytic actinomycete isolated from Peganum harmala L. in Xinjiang, China.</title>
        <authorList>
            <person name="Xin L."/>
        </authorList>
    </citation>
    <scope>NUCLEOTIDE SEQUENCE [LARGE SCALE GENOMIC DNA]</scope>
    <source>
        <strain evidence="1 2">TRM65318</strain>
    </source>
</reference>
<dbReference type="InterPro" id="IPR010985">
    <property type="entry name" value="Ribbon_hlx_hlx"/>
</dbReference>
<evidence type="ECO:0000313" key="1">
    <source>
        <dbReference type="EMBL" id="MBE1877657.1"/>
    </source>
</evidence>